<evidence type="ECO:0000313" key="27">
    <source>
        <dbReference type="Proteomes" id="UP000265040"/>
    </source>
</evidence>
<name>A0A7N6AWQ3_ANATE</name>
<evidence type="ECO:0000256" key="20">
    <source>
        <dbReference type="RuleBase" id="RU361183"/>
    </source>
</evidence>
<dbReference type="InterPro" id="IPR008294">
    <property type="entry name" value="Meprin"/>
</dbReference>
<dbReference type="GO" id="GO:0004222">
    <property type="term" value="F:metalloendopeptidase activity"/>
    <property type="evidence" value="ECO:0007669"/>
    <property type="project" value="UniProtKB-UniRule"/>
</dbReference>
<evidence type="ECO:0000256" key="16">
    <source>
        <dbReference type="PIRSR" id="PIRSR001196-1"/>
    </source>
</evidence>
<dbReference type="Pfam" id="PF22486">
    <property type="entry name" value="MATH_2"/>
    <property type="match status" value="1"/>
</dbReference>
<evidence type="ECO:0000256" key="2">
    <source>
        <dbReference type="ARBA" id="ARBA00022536"/>
    </source>
</evidence>
<evidence type="ECO:0000256" key="12">
    <source>
        <dbReference type="ARBA" id="ARBA00023145"/>
    </source>
</evidence>
<dbReference type="Gene3D" id="2.60.120.200">
    <property type="match status" value="1"/>
</dbReference>
<keyword evidence="4 21" id="KW-0812">Transmembrane</keyword>
<evidence type="ECO:0000256" key="11">
    <source>
        <dbReference type="ARBA" id="ARBA00023136"/>
    </source>
</evidence>
<keyword evidence="14" id="KW-0325">Glycoprotein</keyword>
<keyword evidence="12" id="KW-0865">Zymogen</keyword>
<organism evidence="26 27">
    <name type="scientific">Anabas testudineus</name>
    <name type="common">Climbing perch</name>
    <name type="synonym">Anthias testudineus</name>
    <dbReference type="NCBI Taxonomy" id="64144"/>
    <lineage>
        <taxon>Eukaryota</taxon>
        <taxon>Metazoa</taxon>
        <taxon>Chordata</taxon>
        <taxon>Craniata</taxon>
        <taxon>Vertebrata</taxon>
        <taxon>Euteleostomi</taxon>
        <taxon>Actinopterygii</taxon>
        <taxon>Neopterygii</taxon>
        <taxon>Teleostei</taxon>
        <taxon>Neoteleostei</taxon>
        <taxon>Acanthomorphata</taxon>
        <taxon>Anabantaria</taxon>
        <taxon>Anabantiformes</taxon>
        <taxon>Anabantoidei</taxon>
        <taxon>Anabantidae</taxon>
        <taxon>Anabas</taxon>
    </lineage>
</organism>
<evidence type="ECO:0000256" key="1">
    <source>
        <dbReference type="ARBA" id="ARBA00004479"/>
    </source>
</evidence>
<dbReference type="InterPro" id="IPR000998">
    <property type="entry name" value="MAM_dom"/>
</dbReference>
<evidence type="ECO:0000259" key="22">
    <source>
        <dbReference type="PROSITE" id="PS50026"/>
    </source>
</evidence>
<dbReference type="InterPro" id="IPR024079">
    <property type="entry name" value="MetalloPept_cat_dom_sf"/>
</dbReference>
<dbReference type="SUPFAM" id="SSF55486">
    <property type="entry name" value="Metalloproteases ('zincins'), catalytic domain"/>
    <property type="match status" value="1"/>
</dbReference>
<reference evidence="26" key="2">
    <citation type="submission" date="2025-08" db="UniProtKB">
        <authorList>
            <consortium name="Ensembl"/>
        </authorList>
    </citation>
    <scope>IDENTIFICATION</scope>
</reference>
<feature type="domain" description="EGF-like" evidence="22">
    <location>
        <begin position="641"/>
        <end position="679"/>
    </location>
</feature>
<evidence type="ECO:0000256" key="6">
    <source>
        <dbReference type="ARBA" id="ARBA00022729"/>
    </source>
</evidence>
<evidence type="ECO:0000256" key="17">
    <source>
        <dbReference type="PIRSR" id="PIRSR001196-2"/>
    </source>
</evidence>
<dbReference type="Proteomes" id="UP000265040">
    <property type="component" value="Chromosome 24"/>
</dbReference>
<keyword evidence="11 21" id="KW-0472">Membrane</keyword>
<evidence type="ECO:0000256" key="8">
    <source>
        <dbReference type="ARBA" id="ARBA00022833"/>
    </source>
</evidence>
<dbReference type="SMART" id="SM00235">
    <property type="entry name" value="ZnMc"/>
    <property type="match status" value="1"/>
</dbReference>
<dbReference type="PRINTS" id="PR00480">
    <property type="entry name" value="ASTACIN"/>
</dbReference>
<keyword evidence="2 18" id="KW-0245">EGF-like domain</keyword>
<dbReference type="GO" id="GO:0016020">
    <property type="term" value="C:membrane"/>
    <property type="evidence" value="ECO:0007669"/>
    <property type="project" value="UniProtKB-SubCell"/>
</dbReference>
<evidence type="ECO:0000256" key="15">
    <source>
        <dbReference type="PIRNR" id="PIRNR001196"/>
    </source>
</evidence>
<reference evidence="26" key="1">
    <citation type="submission" date="2021-04" db="EMBL/GenBank/DDBJ databases">
        <authorList>
            <consortium name="Wellcome Sanger Institute Data Sharing"/>
        </authorList>
    </citation>
    <scope>NUCLEOTIDE SEQUENCE [LARGE SCALE GENOMIC DNA]</scope>
</reference>
<evidence type="ECO:0000256" key="3">
    <source>
        <dbReference type="ARBA" id="ARBA00022670"/>
    </source>
</evidence>
<comment type="subcellular location">
    <subcellularLocation>
        <location evidence="1">Membrane</location>
        <topology evidence="1">Single-pass type I membrane protein</topology>
    </subcellularLocation>
</comment>
<evidence type="ECO:0000256" key="19">
    <source>
        <dbReference type="PROSITE-ProRule" id="PRU01211"/>
    </source>
</evidence>
<dbReference type="FunFam" id="3.40.390.10:FF:000015">
    <property type="entry name" value="Meprin A subunit"/>
    <property type="match status" value="1"/>
</dbReference>
<comment type="cofactor">
    <cofactor evidence="19 20">
        <name>Zn(2+)</name>
        <dbReference type="ChEBI" id="CHEBI:29105"/>
    </cofactor>
    <text evidence="19 20">Binds 1 zinc ion per subunit.</text>
</comment>
<dbReference type="SUPFAM" id="SSF49599">
    <property type="entry name" value="TRAF domain-like"/>
    <property type="match status" value="1"/>
</dbReference>
<keyword evidence="13" id="KW-1015">Disulfide bond</keyword>
<dbReference type="PROSITE" id="PS50144">
    <property type="entry name" value="MATH"/>
    <property type="match status" value="1"/>
</dbReference>
<keyword evidence="6" id="KW-0732">Signal</keyword>
<evidence type="ECO:0000259" key="23">
    <source>
        <dbReference type="PROSITE" id="PS50060"/>
    </source>
</evidence>
<dbReference type="CDD" id="cd06263">
    <property type="entry name" value="MAM"/>
    <property type="match status" value="1"/>
</dbReference>
<dbReference type="InterPro" id="IPR001506">
    <property type="entry name" value="Peptidase_M12A"/>
</dbReference>
<evidence type="ECO:0000256" key="4">
    <source>
        <dbReference type="ARBA" id="ARBA00022692"/>
    </source>
</evidence>
<dbReference type="SMART" id="SM00137">
    <property type="entry name" value="MAM"/>
    <property type="match status" value="1"/>
</dbReference>
<dbReference type="PRINTS" id="PR00020">
    <property type="entry name" value="MAMDOMAIN"/>
</dbReference>
<dbReference type="OrthoDB" id="291007at2759"/>
<dbReference type="Gene3D" id="2.10.25.10">
    <property type="entry name" value="Laminin"/>
    <property type="match status" value="1"/>
</dbReference>
<dbReference type="Gene3D" id="2.60.210.10">
    <property type="entry name" value="Apoptosis, Tumor Necrosis Factor Receptor Associated Protein 2, Chain A"/>
    <property type="match status" value="1"/>
</dbReference>
<protein>
    <recommendedName>
        <fullName evidence="15">Meprin A subunit</fullName>
        <ecNumber evidence="15">3.4.24.-</ecNumber>
    </recommendedName>
    <alternativeName>
        <fullName evidence="15">Endopeptidase-2</fullName>
    </alternativeName>
</protein>
<dbReference type="PROSITE" id="PS50026">
    <property type="entry name" value="EGF_3"/>
    <property type="match status" value="1"/>
</dbReference>
<dbReference type="EC" id="3.4.24.-" evidence="15"/>
<keyword evidence="27" id="KW-1185">Reference proteome</keyword>
<keyword evidence="9 21" id="KW-1133">Transmembrane helix</keyword>
<dbReference type="PANTHER" id="PTHR10127">
    <property type="entry name" value="DISCOIDIN, CUB, EGF, LAMININ , AND ZINC METALLOPROTEASE DOMAIN CONTAINING"/>
    <property type="match status" value="1"/>
</dbReference>
<dbReference type="PANTHER" id="PTHR10127:SF824">
    <property type="entry name" value="MEPRIN A SUBUNIT ALPHA"/>
    <property type="match status" value="1"/>
</dbReference>
<dbReference type="FunFam" id="2.60.210.10:FF:000009">
    <property type="entry name" value="Meprin A subunit"/>
    <property type="match status" value="1"/>
</dbReference>
<dbReference type="GO" id="GO:0006508">
    <property type="term" value="P:proteolysis"/>
    <property type="evidence" value="ECO:0007669"/>
    <property type="project" value="UniProtKB-KW"/>
</dbReference>
<dbReference type="FunCoup" id="A0A7N6AWQ3">
    <property type="interactions" value="1088"/>
</dbReference>
<feature type="domain" description="Peptidase M12A" evidence="25">
    <location>
        <begin position="86"/>
        <end position="280"/>
    </location>
</feature>
<evidence type="ECO:0000256" key="9">
    <source>
        <dbReference type="ARBA" id="ARBA00022989"/>
    </source>
</evidence>
<dbReference type="InterPro" id="IPR006026">
    <property type="entry name" value="Peptidase_Metallo"/>
</dbReference>
<dbReference type="PIRSF" id="PIRSF001196">
    <property type="entry name" value="Meprin"/>
    <property type="match status" value="1"/>
</dbReference>
<evidence type="ECO:0000256" key="14">
    <source>
        <dbReference type="ARBA" id="ARBA00023180"/>
    </source>
</evidence>
<evidence type="ECO:0000256" key="13">
    <source>
        <dbReference type="ARBA" id="ARBA00023157"/>
    </source>
</evidence>
<dbReference type="Ensembl" id="ENSATET00000061650.1">
    <property type="protein sequence ID" value="ENSATEP00000053668.1"/>
    <property type="gene ID" value="ENSATEG00000015365.3"/>
</dbReference>
<evidence type="ECO:0000259" key="24">
    <source>
        <dbReference type="PROSITE" id="PS50144"/>
    </source>
</evidence>
<dbReference type="AlphaFoldDB" id="A0A7N6AWQ3"/>
<feature type="domain" description="MAM" evidence="23">
    <location>
        <begin position="287"/>
        <end position="451"/>
    </location>
</feature>
<evidence type="ECO:0000256" key="5">
    <source>
        <dbReference type="ARBA" id="ARBA00022723"/>
    </source>
</evidence>
<sequence>MWFGHKSPPVASVALLSSTVQCQAPDHKASKQAVKTRVRFLLLIKHNSTDQSSSPIAVFIGVFVLAAEEHKSTWIQTWAQQTPSRNAILDETRRWKFPIPFILTDSLELNAKGVILQAFEEYRLRSCVDFKPYEGESTYISFTKLSGCWSYVGDDKKGQNVSIGERCDNKAIVEHELLHALGFYHEQSRADRDDYVKIWWDQIEEGKEHNFNKYEDDFITDLNTPYDYESIMHYRPLSFNKNESIPTITATIPFFNDVIGQRLDFSAVDITRLNRMYDCANTHTLLDQCSFELNNICGMIQNEDDNADWVQMLSSPADTDHTLSGRCRDSGYFMKFDTSSGVVGSSALLESRILYPKRHEQCLNFFYKMTGAAGDKLVIWVRTDDGTGTVHNVKKIHTITGDGDKAWKIAHVTLKVSEKFRYFFQGIRGSSNSSGAILIDDITLTETICPSAVWQIHNFTSLLATTPNGTPLTSECFYNPEGYSFGISVYPNGRDDAYSDYVGMTMHLCSGENDAVMEWPAMNRQVTIVALDQDPDVKLRMSSTRSFTTATSGATWDDSCQCHRGTDFGWSTFISHQHLRRRSFLKNDDLIITADFNDLTHLIKTEVPVIPTNGNNDITDGKPMNMVKLRQDVPKHREARSANPCHPNPCFNGGVCVEGKGKATCRCVFTMYYTGKRCDQMNLNRGIVGALVGGAAGTVVLTLAILTVIKRAQSNTF</sequence>
<dbReference type="Pfam" id="PF01400">
    <property type="entry name" value="Astacin"/>
    <property type="match status" value="1"/>
</dbReference>
<dbReference type="InterPro" id="IPR013320">
    <property type="entry name" value="ConA-like_dom_sf"/>
</dbReference>
<dbReference type="InterPro" id="IPR008974">
    <property type="entry name" value="TRAF-like"/>
</dbReference>
<evidence type="ECO:0000256" key="21">
    <source>
        <dbReference type="SAM" id="Phobius"/>
    </source>
</evidence>
<comment type="caution">
    <text evidence="18">Lacks conserved residue(s) required for the propagation of feature annotation.</text>
</comment>
<dbReference type="GeneTree" id="ENSGT00950000183111"/>
<dbReference type="PROSITE" id="PS50060">
    <property type="entry name" value="MAM_2"/>
    <property type="match status" value="1"/>
</dbReference>
<keyword evidence="7 15" id="KW-0378">Hydrolase</keyword>
<dbReference type="Gene3D" id="3.40.390.10">
    <property type="entry name" value="Collagenase (Catalytic Domain)"/>
    <property type="match status" value="1"/>
</dbReference>
<dbReference type="InterPro" id="IPR002083">
    <property type="entry name" value="MATH/TRAF_dom"/>
</dbReference>
<keyword evidence="3 15" id="KW-0645">Protease</keyword>
<evidence type="ECO:0000256" key="10">
    <source>
        <dbReference type="ARBA" id="ARBA00023049"/>
    </source>
</evidence>
<evidence type="ECO:0000313" key="26">
    <source>
        <dbReference type="Ensembl" id="ENSATEP00000053668.1"/>
    </source>
</evidence>
<feature type="binding site" evidence="17 19">
    <location>
        <position position="175"/>
    </location>
    <ligand>
        <name>Zn(2+)</name>
        <dbReference type="ChEBI" id="CHEBI:29105"/>
        <note>catalytic</note>
    </ligand>
</feature>
<dbReference type="PROSITE" id="PS00740">
    <property type="entry name" value="MAM_1"/>
    <property type="match status" value="1"/>
</dbReference>
<evidence type="ECO:0000256" key="18">
    <source>
        <dbReference type="PROSITE-ProRule" id="PRU00076"/>
    </source>
</evidence>
<dbReference type="InParanoid" id="A0A7N6AWQ3"/>
<feature type="domain" description="MATH" evidence="24">
    <location>
        <begin position="449"/>
        <end position="596"/>
    </location>
</feature>
<feature type="transmembrane region" description="Helical" evidence="21">
    <location>
        <begin position="687"/>
        <end position="709"/>
    </location>
</feature>
<keyword evidence="8 15" id="KW-0862">Zinc</keyword>
<keyword evidence="10 15" id="KW-0482">Metalloprotease</keyword>
<reference evidence="26" key="3">
    <citation type="submission" date="2025-09" db="UniProtKB">
        <authorList>
            <consortium name="Ensembl"/>
        </authorList>
    </citation>
    <scope>IDENTIFICATION</scope>
</reference>
<evidence type="ECO:0000259" key="25">
    <source>
        <dbReference type="PROSITE" id="PS51864"/>
    </source>
</evidence>
<keyword evidence="5 15" id="KW-0479">Metal-binding</keyword>
<dbReference type="Pfam" id="PF00629">
    <property type="entry name" value="MAM"/>
    <property type="match status" value="1"/>
</dbReference>
<feature type="active site" evidence="16 19">
    <location>
        <position position="176"/>
    </location>
</feature>
<dbReference type="GO" id="GO:0008270">
    <property type="term" value="F:zinc ion binding"/>
    <property type="evidence" value="ECO:0007669"/>
    <property type="project" value="UniProtKB-UniRule"/>
</dbReference>
<dbReference type="InterPro" id="IPR000742">
    <property type="entry name" value="EGF"/>
</dbReference>
<dbReference type="CDD" id="cd00054">
    <property type="entry name" value="EGF_CA"/>
    <property type="match status" value="1"/>
</dbReference>
<feature type="binding site" evidence="17 19">
    <location>
        <position position="179"/>
    </location>
    <ligand>
        <name>Zn(2+)</name>
        <dbReference type="ChEBI" id="CHEBI:29105"/>
        <note>catalytic</note>
    </ligand>
</feature>
<dbReference type="Pfam" id="PF00008">
    <property type="entry name" value="EGF"/>
    <property type="match status" value="1"/>
</dbReference>
<dbReference type="SUPFAM" id="SSF49899">
    <property type="entry name" value="Concanavalin A-like lectins/glucanases"/>
    <property type="match status" value="1"/>
</dbReference>
<accession>A0A7N6AWQ3</accession>
<evidence type="ECO:0000256" key="7">
    <source>
        <dbReference type="ARBA" id="ARBA00022801"/>
    </source>
</evidence>
<feature type="binding site" evidence="17 19">
    <location>
        <position position="185"/>
    </location>
    <ligand>
        <name>Zn(2+)</name>
        <dbReference type="ChEBI" id="CHEBI:29105"/>
        <note>catalytic</note>
    </ligand>
</feature>
<proteinExistence type="predicted"/>
<dbReference type="FunFam" id="2.60.120.200:FF:000037">
    <property type="entry name" value="Meprin A subunit"/>
    <property type="match status" value="1"/>
</dbReference>
<dbReference type="PROSITE" id="PS51864">
    <property type="entry name" value="ASTACIN"/>
    <property type="match status" value="1"/>
</dbReference>
<dbReference type="SUPFAM" id="SSF57196">
    <property type="entry name" value="EGF/Laminin"/>
    <property type="match status" value="1"/>
</dbReference>